<evidence type="ECO:0000313" key="1">
    <source>
        <dbReference type="EMBL" id="SVD86626.1"/>
    </source>
</evidence>
<name>A0A382YTM0_9ZZZZ</name>
<gene>
    <name evidence="1" type="ORF">METZ01_LOCUS439480</name>
</gene>
<organism evidence="1">
    <name type="scientific">marine metagenome</name>
    <dbReference type="NCBI Taxonomy" id="408172"/>
    <lineage>
        <taxon>unclassified sequences</taxon>
        <taxon>metagenomes</taxon>
        <taxon>ecological metagenomes</taxon>
    </lineage>
</organism>
<feature type="non-terminal residue" evidence="1">
    <location>
        <position position="167"/>
    </location>
</feature>
<dbReference type="AlphaFoldDB" id="A0A382YTM0"/>
<sequence length="167" mass="18740">MMRTCFLCRSILLICLSALSNAALNDSLRVCGIRVAFQEDDFASTTGNGKFLLESDGIDCDTYTLDPPPHDRGYFESQLAAVHSYFDAVSYGKFGINLEGSHVYPAGVNESYTLSQPMNYYNPYNEYDIQEKRLTELFRDAVTEAYTMDQINFSSYDLVVVFHAGIG</sequence>
<accession>A0A382YTM0</accession>
<reference evidence="1" key="1">
    <citation type="submission" date="2018-05" db="EMBL/GenBank/DDBJ databases">
        <authorList>
            <person name="Lanie J.A."/>
            <person name="Ng W.-L."/>
            <person name="Kazmierczak K.M."/>
            <person name="Andrzejewski T.M."/>
            <person name="Davidsen T.M."/>
            <person name="Wayne K.J."/>
            <person name="Tettelin H."/>
            <person name="Glass J.I."/>
            <person name="Rusch D."/>
            <person name="Podicherti R."/>
            <person name="Tsui H.-C.T."/>
            <person name="Winkler M.E."/>
        </authorList>
    </citation>
    <scope>NUCLEOTIDE SEQUENCE</scope>
</reference>
<protein>
    <submittedName>
        <fullName evidence="1">Uncharacterized protein</fullName>
    </submittedName>
</protein>
<proteinExistence type="predicted"/>
<dbReference type="EMBL" id="UINC01178460">
    <property type="protein sequence ID" value="SVD86626.1"/>
    <property type="molecule type" value="Genomic_DNA"/>
</dbReference>